<proteinExistence type="predicted"/>
<dbReference type="Proteomes" id="UP001254848">
    <property type="component" value="Unassembled WGS sequence"/>
</dbReference>
<dbReference type="InterPro" id="IPR003208">
    <property type="entry name" value="Dehydtase/Dehydtase_re"/>
</dbReference>
<dbReference type="SUPFAM" id="SSF52968">
    <property type="entry name" value="B12-dependent dehydatase associated subunit"/>
    <property type="match status" value="1"/>
</dbReference>
<dbReference type="EMBL" id="JAUOZS010000001">
    <property type="protein sequence ID" value="MDT8899682.1"/>
    <property type="molecule type" value="Genomic_DNA"/>
</dbReference>
<evidence type="ECO:0000313" key="2">
    <source>
        <dbReference type="Proteomes" id="UP001254848"/>
    </source>
</evidence>
<sequence length="149" mass="15853">MVTENAAVKPNIVIYVNAHFGQEAKLREVQAGIEEEGVPSSWSVGAGDAASLACRGAAESPLGVGVGIGAEAISVHYHKLPADKPLFVLPAGEPGTWRRLGSNAARMVKGTPFRDLAAKETDSGDDDPRRRLTDVVMEIIRERLDGHGR</sequence>
<gene>
    <name evidence="1" type="ORF">Q4T40_00280</name>
</gene>
<comment type="caution">
    <text evidence="1">The sequence shown here is derived from an EMBL/GenBank/DDBJ whole genome shotgun (WGS) entry which is preliminary data.</text>
</comment>
<dbReference type="InterPro" id="IPR010254">
    <property type="entry name" value="B12-dep_deHydtase_bsu"/>
</dbReference>
<organism evidence="1 2">
    <name type="scientific">Anaeroselena agilis</name>
    <dbReference type="NCBI Taxonomy" id="3063788"/>
    <lineage>
        <taxon>Bacteria</taxon>
        <taxon>Bacillati</taxon>
        <taxon>Bacillota</taxon>
        <taxon>Negativicutes</taxon>
        <taxon>Acetonemataceae</taxon>
        <taxon>Anaeroselena</taxon>
    </lineage>
</organism>
<keyword evidence="2" id="KW-1185">Reference proteome</keyword>
<name>A0ABU3NS86_9FIRM</name>
<evidence type="ECO:0000313" key="1">
    <source>
        <dbReference type="EMBL" id="MDT8899682.1"/>
    </source>
</evidence>
<dbReference type="Gene3D" id="3.40.50.10150">
    <property type="entry name" value="B12-dependent dehydatase associated subunit"/>
    <property type="match status" value="1"/>
</dbReference>
<protein>
    <submittedName>
        <fullName evidence="1">Glycerol dehydratase reactivase beta/small subunit family protein</fullName>
    </submittedName>
</protein>
<dbReference type="Pfam" id="PF02288">
    <property type="entry name" value="Dehydratase_MU"/>
    <property type="match status" value="1"/>
</dbReference>
<reference evidence="1 2" key="1">
    <citation type="submission" date="2023-07" db="EMBL/GenBank/DDBJ databases">
        <title>The novel representative of Negativicutes class, Anaeroselena agilis gen. nov. sp. nov.</title>
        <authorList>
            <person name="Prokofeva M.I."/>
            <person name="Elcheninov A.G."/>
            <person name="Klyukina A."/>
            <person name="Kublanov I.V."/>
            <person name="Frolov E.N."/>
            <person name="Podosokorskaya O.A."/>
        </authorList>
    </citation>
    <scope>NUCLEOTIDE SEQUENCE [LARGE SCALE GENOMIC DNA]</scope>
    <source>
        <strain evidence="1 2">4137-cl</strain>
    </source>
</reference>
<accession>A0ABU3NS86</accession>
<dbReference type="RefSeq" id="WP_413778250.1">
    <property type="nucleotide sequence ID" value="NZ_JAUOZS010000001.1"/>
</dbReference>